<dbReference type="AlphaFoldDB" id="A0A4Q1HIT7"/>
<gene>
    <name evidence="3" type="ORF">C7R54_18015</name>
</gene>
<feature type="transmembrane region" description="Helical" evidence="2">
    <location>
        <begin position="48"/>
        <end position="67"/>
    </location>
</feature>
<evidence type="ECO:0000256" key="2">
    <source>
        <dbReference type="SAM" id="Phobius"/>
    </source>
</evidence>
<proteinExistence type="predicted"/>
<accession>A0A4Q1HIT7</accession>
<sequence length="69" mass="7101">MSTSPSHQQASDAQSGAQSATPLGVSGDRSGPGPGRGSWLLASAWQRMGVALALCAGLWTLTGWAMGWW</sequence>
<reference evidence="3 4" key="1">
    <citation type="journal article" date="2017" name="Int. J. Syst. Evol. Microbiol.">
        <title>Achromobacter aloeverae sp. nov., isolated from the root of Aloe vera (L.) Burm.f.</title>
        <authorList>
            <person name="Kuncharoen N."/>
            <person name="Muramatsu Y."/>
            <person name="Shibata C."/>
            <person name="Kamakura Y."/>
            <person name="Nakagawa Y."/>
            <person name="Tanasupawat S."/>
        </authorList>
    </citation>
    <scope>NUCLEOTIDE SEQUENCE [LARGE SCALE GENOMIC DNA]</scope>
    <source>
        <strain evidence="3 4">AVA-1</strain>
    </source>
</reference>
<evidence type="ECO:0000313" key="3">
    <source>
        <dbReference type="EMBL" id="RXN86814.1"/>
    </source>
</evidence>
<evidence type="ECO:0000256" key="1">
    <source>
        <dbReference type="SAM" id="MobiDB-lite"/>
    </source>
</evidence>
<comment type="caution">
    <text evidence="3">The sequence shown here is derived from an EMBL/GenBank/DDBJ whole genome shotgun (WGS) entry which is preliminary data.</text>
</comment>
<evidence type="ECO:0000313" key="4">
    <source>
        <dbReference type="Proteomes" id="UP000290849"/>
    </source>
</evidence>
<keyword evidence="2" id="KW-0472">Membrane</keyword>
<keyword evidence="2" id="KW-1133">Transmembrane helix</keyword>
<name>A0A4Q1HIT7_9BURK</name>
<feature type="compositionally biased region" description="Low complexity" evidence="1">
    <location>
        <begin position="1"/>
        <end position="29"/>
    </location>
</feature>
<dbReference type="Proteomes" id="UP000290849">
    <property type="component" value="Unassembled WGS sequence"/>
</dbReference>
<keyword evidence="2" id="KW-0812">Transmembrane</keyword>
<dbReference type="EMBL" id="PYAL01000005">
    <property type="protein sequence ID" value="RXN86814.1"/>
    <property type="molecule type" value="Genomic_DNA"/>
</dbReference>
<protein>
    <submittedName>
        <fullName evidence="3">Uncharacterized protein</fullName>
    </submittedName>
</protein>
<organism evidence="3 4">
    <name type="scientific">Achromobacter aloeverae</name>
    <dbReference type="NCBI Taxonomy" id="1750518"/>
    <lineage>
        <taxon>Bacteria</taxon>
        <taxon>Pseudomonadati</taxon>
        <taxon>Pseudomonadota</taxon>
        <taxon>Betaproteobacteria</taxon>
        <taxon>Burkholderiales</taxon>
        <taxon>Alcaligenaceae</taxon>
        <taxon>Achromobacter</taxon>
    </lineage>
</organism>
<feature type="region of interest" description="Disordered" evidence="1">
    <location>
        <begin position="1"/>
        <end position="38"/>
    </location>
</feature>
<keyword evidence="4" id="KW-1185">Reference proteome</keyword>